<evidence type="ECO:0000313" key="1">
    <source>
        <dbReference type="EnsemblPlants" id="OB12G26850.1"/>
    </source>
</evidence>
<dbReference type="Proteomes" id="UP000006038">
    <property type="component" value="Chromosome 12"/>
</dbReference>
<organism evidence="1">
    <name type="scientific">Oryza brachyantha</name>
    <name type="common">malo sina</name>
    <dbReference type="NCBI Taxonomy" id="4533"/>
    <lineage>
        <taxon>Eukaryota</taxon>
        <taxon>Viridiplantae</taxon>
        <taxon>Streptophyta</taxon>
        <taxon>Embryophyta</taxon>
        <taxon>Tracheophyta</taxon>
        <taxon>Spermatophyta</taxon>
        <taxon>Magnoliopsida</taxon>
        <taxon>Liliopsida</taxon>
        <taxon>Poales</taxon>
        <taxon>Poaceae</taxon>
        <taxon>BOP clade</taxon>
        <taxon>Oryzoideae</taxon>
        <taxon>Oryzeae</taxon>
        <taxon>Oryzinae</taxon>
        <taxon>Oryza</taxon>
    </lineage>
</organism>
<sequence>SLRPLSPPSEYWESNAPAGLFCCRHVCSRNYPIVASCRSNQLKTVCLLNTQSVISMRCFTIEFRKE</sequence>
<reference evidence="1" key="1">
    <citation type="journal article" date="2013" name="Nat. Commun.">
        <title>Whole-genome sequencing of Oryza brachyantha reveals mechanisms underlying Oryza genome evolution.</title>
        <authorList>
            <person name="Chen J."/>
            <person name="Huang Q."/>
            <person name="Gao D."/>
            <person name="Wang J."/>
            <person name="Lang Y."/>
            <person name="Liu T."/>
            <person name="Li B."/>
            <person name="Bai Z."/>
            <person name="Luis Goicoechea J."/>
            <person name="Liang C."/>
            <person name="Chen C."/>
            <person name="Zhang W."/>
            <person name="Sun S."/>
            <person name="Liao Y."/>
            <person name="Zhang X."/>
            <person name="Yang L."/>
            <person name="Song C."/>
            <person name="Wang M."/>
            <person name="Shi J."/>
            <person name="Liu G."/>
            <person name="Liu J."/>
            <person name="Zhou H."/>
            <person name="Zhou W."/>
            <person name="Yu Q."/>
            <person name="An N."/>
            <person name="Chen Y."/>
            <person name="Cai Q."/>
            <person name="Wang B."/>
            <person name="Liu B."/>
            <person name="Min J."/>
            <person name="Huang Y."/>
            <person name="Wu H."/>
            <person name="Li Z."/>
            <person name="Zhang Y."/>
            <person name="Yin Y."/>
            <person name="Song W."/>
            <person name="Jiang J."/>
            <person name="Jackson S.A."/>
            <person name="Wing R.A."/>
            <person name="Wang J."/>
            <person name="Chen M."/>
        </authorList>
    </citation>
    <scope>NUCLEOTIDE SEQUENCE [LARGE SCALE GENOMIC DNA]</scope>
    <source>
        <strain evidence="1">cv. IRGC 101232</strain>
    </source>
</reference>
<evidence type="ECO:0000313" key="2">
    <source>
        <dbReference type="Proteomes" id="UP000006038"/>
    </source>
</evidence>
<dbReference type="HOGENOM" id="CLU_2838737_0_0_1"/>
<proteinExistence type="predicted"/>
<dbReference type="AlphaFoldDB" id="J3NFC7"/>
<keyword evidence="2" id="KW-1185">Reference proteome</keyword>
<reference evidence="1" key="2">
    <citation type="submission" date="2013-04" db="UniProtKB">
        <authorList>
            <consortium name="EnsemblPlants"/>
        </authorList>
    </citation>
    <scope>IDENTIFICATION</scope>
</reference>
<dbReference type="Gramene" id="OB12G26850.1">
    <property type="protein sequence ID" value="OB12G26850.1"/>
    <property type="gene ID" value="OB12G26850"/>
</dbReference>
<accession>J3NFC7</accession>
<name>J3NFC7_ORYBR</name>
<protein>
    <submittedName>
        <fullName evidence="1">Uncharacterized protein</fullName>
    </submittedName>
</protein>
<dbReference type="EnsemblPlants" id="OB12G26850.1">
    <property type="protein sequence ID" value="OB12G26850.1"/>
    <property type="gene ID" value="OB12G26850"/>
</dbReference>